<proteinExistence type="inferred from homology"/>
<gene>
    <name evidence="10" type="primary">recC</name>
    <name evidence="13" type="ordered locus">Lcho_1776</name>
</gene>
<feature type="domain" description="RecC C-terminal" evidence="12">
    <location>
        <begin position="914"/>
        <end position="1184"/>
    </location>
</feature>
<dbReference type="Proteomes" id="UP000001693">
    <property type="component" value="Chromosome"/>
</dbReference>
<dbReference type="OrthoDB" id="9762834at2"/>
<dbReference type="STRING" id="395495.Lcho_1776"/>
<dbReference type="GO" id="GO:0005524">
    <property type="term" value="F:ATP binding"/>
    <property type="evidence" value="ECO:0007669"/>
    <property type="project" value="UniProtKB-UniRule"/>
</dbReference>
<dbReference type="SUPFAM" id="SSF52540">
    <property type="entry name" value="P-loop containing nucleoside triphosphate hydrolases"/>
    <property type="match status" value="2"/>
</dbReference>
<dbReference type="Gene3D" id="3.40.50.300">
    <property type="entry name" value="P-loop containing nucleotide triphosphate hydrolases"/>
    <property type="match status" value="2"/>
</dbReference>
<evidence type="ECO:0000256" key="3">
    <source>
        <dbReference type="ARBA" id="ARBA00022763"/>
    </source>
</evidence>
<protein>
    <recommendedName>
        <fullName evidence="10">RecBCD enzyme subunit RecC</fullName>
    </recommendedName>
    <alternativeName>
        <fullName evidence="10">Exonuclease V subunit RecC</fullName>
        <shortName evidence="10">ExoV subunit RecC</shortName>
    </alternativeName>
    <alternativeName>
        <fullName evidence="10">Helicase/nuclease RecBCD subunit RecC</fullName>
    </alternativeName>
</protein>
<reference evidence="13 14" key="1">
    <citation type="submission" date="2008-03" db="EMBL/GenBank/DDBJ databases">
        <title>Complete sequence of Leptothrix cholodnii SP-6.</title>
        <authorList>
            <consortium name="US DOE Joint Genome Institute"/>
            <person name="Copeland A."/>
            <person name="Lucas S."/>
            <person name="Lapidus A."/>
            <person name="Glavina del Rio T."/>
            <person name="Dalin E."/>
            <person name="Tice H."/>
            <person name="Bruce D."/>
            <person name="Goodwin L."/>
            <person name="Pitluck S."/>
            <person name="Chertkov O."/>
            <person name="Brettin T."/>
            <person name="Detter J.C."/>
            <person name="Han C."/>
            <person name="Kuske C.R."/>
            <person name="Schmutz J."/>
            <person name="Larimer F."/>
            <person name="Land M."/>
            <person name="Hauser L."/>
            <person name="Kyrpides N."/>
            <person name="Lykidis A."/>
            <person name="Emerson D."/>
            <person name="Richardson P."/>
        </authorList>
    </citation>
    <scope>NUCLEOTIDE SEQUENCE [LARGE SCALE GENOMIC DNA]</scope>
    <source>
        <strain evidence="14">ATCC 51168 / LMG 8142 / SP-6</strain>
    </source>
</reference>
<dbReference type="EMBL" id="CP001013">
    <property type="protein sequence ID" value="ACB34043.1"/>
    <property type="molecule type" value="Genomic_DNA"/>
</dbReference>
<comment type="function">
    <text evidence="10">A helicase/nuclease that prepares dsDNA breaks (DSB) for recombinational DNA repair. Binds to DSBs and unwinds DNA via a highly rapid and processive ATP-dependent bidirectional helicase activity. Unwinds dsDNA until it encounters a Chi (crossover hotspot instigator) sequence from the 3' direction. Cuts ssDNA a few nucleotides 3' to the Chi site. The properties and activities of the enzyme are changed at Chi. The Chi-altered holoenzyme produces a long 3'-ssDNA overhang and facilitates RecA-binding to the ssDNA for homologous DNA recombination and repair. Holoenzyme degrades any linearized DNA that is unable to undergo homologous recombination. In the holoenzyme this subunit recognizes the wild-type Chi sequence, and when added to isolated RecB increases its ATP-dependent helicase processivity.</text>
</comment>
<dbReference type="InterPro" id="IPR013986">
    <property type="entry name" value="DExx_box_DNA_helicase_dom_sf"/>
</dbReference>
<sequence>MRDDSGSGPTPGLLILHGNRLELLLETVLQWLAAHPLAPLEEEVLLVQSNGIAEWLKMSLAQRVGVCAATRVELPARFLWRCYRAMLGRAGAPARSPLDKGPLAWRLMRVLPALAGRPGFEPLAQFLAGPGGPTPDAAPDLPRRLQLAQRLADLYDQYQVYRADWLIDWAAGRAVLTNPCTGAAPVALDAEQRWQALLWQALIRDLGTTDADQPADAPAESAALAVLAGTRPAVHARFVAALAQDEAPQRPLPRRVVLFGHSHLPAQTLEALAALAGHTQVILAVPNPCRFHWADMIDGRELLRSAHRRQPLRNGRDLGALDIADAHAEAHPLLAAWGRQGRDFLRLLDAFEEQLGGAEAGALRGELPRVDLFDDEPGDTLLAQVQARIRDAVPLAEHAALNGPPLDAAAARQRAATDRSIEFHLCHSAMREVEVLHDQLLARLAAAKGSLAPRDIVVMVPDVEVYAPLVRAVFGQYPASDARHIPYDIADLRPRGHHPLLLALEWLLRITEQRCTASELRELIDVAALANRFGLEGDDLPTLGRWLDGAGVRWGLDAEHRASLDLAACGEANTWAFGLRRMLLGYAVGDDPAATPGEPWHGIAPYAEVGGLEASIAGALAELVEALQRWWREARTAATPADWDARARALLAAFFRPATEDERLLLAALHDALAQWREACDEAGYAEAVPLAVLREAWLGTVDEPGLRSRFLAGGVTFCTLMPMRAIPFQGVCLLGMNEGDYPRRGVRSDFDLLAAPGQRRPGDRARRDDDRMLMLEALLSARAQLHVSWIGRSVRDNTAQPPSVLVAQLRDYLAAGWGRPLVDALSVEHPLQPFSRRYFEQTVEQGEPVDGPADETGDETGNDTAALRRGLLTYAREWRAAHAREDAAAAASDPLTAAPTPIDRRPAPADQPPLKLAMLTRFLRNPVADHLNERLGVRLALADEALADDEPLGLHALDESILLRRLVEQGDVQTAQLPASAPAADPESDADAARLQRALQDGSLSLQRQGILPLAGLGERWQQAFVRQSLPMLAQWRIWQEAAPERAAPQPLNLALPLADGGALQIDDWLDGLQIEATTGALLWLDLQASRLCAKPGKKDQGKGKAGPVRPDKLYRAWLVMLAAGAAGIALTGRIVGRDVTLELSPPPAEVARAALADLTGAWWASWRAPLAIAPRSALAALAEAPVLADADPSGPRPWPLDAWIAAERTYDGGTFTRRVPPESDEPSLARVFADWEALGARADEFQHWAERLYRPLRAWALNTERVKAQPLPQAVLLDDDAQDDERDDGEDA</sequence>
<evidence type="ECO:0000256" key="4">
    <source>
        <dbReference type="ARBA" id="ARBA00022801"/>
    </source>
</evidence>
<dbReference type="Gene3D" id="1.10.10.160">
    <property type="match status" value="1"/>
</dbReference>
<feature type="compositionally biased region" description="Low complexity" evidence="11">
    <location>
        <begin position="889"/>
        <end position="902"/>
    </location>
</feature>
<keyword evidence="7 10" id="KW-0067">ATP-binding</keyword>
<dbReference type="RefSeq" id="WP_012346804.1">
    <property type="nucleotide sequence ID" value="NC_010524.1"/>
</dbReference>
<keyword evidence="6 10" id="KW-0269">Exonuclease</keyword>
<evidence type="ECO:0000259" key="12">
    <source>
        <dbReference type="Pfam" id="PF17946"/>
    </source>
</evidence>
<feature type="region of interest" description="Disordered" evidence="11">
    <location>
        <begin position="1272"/>
        <end position="1294"/>
    </location>
</feature>
<dbReference type="KEGG" id="lch:Lcho_1776"/>
<dbReference type="InterPro" id="IPR027417">
    <property type="entry name" value="P-loop_NTPase"/>
</dbReference>
<evidence type="ECO:0000256" key="2">
    <source>
        <dbReference type="ARBA" id="ARBA00022741"/>
    </source>
</evidence>
<keyword evidence="9 10" id="KW-0234">DNA repair</keyword>
<evidence type="ECO:0000313" key="14">
    <source>
        <dbReference type="Proteomes" id="UP000001693"/>
    </source>
</evidence>
<keyword evidence="1 10" id="KW-0540">Nuclease</keyword>
<evidence type="ECO:0000256" key="5">
    <source>
        <dbReference type="ARBA" id="ARBA00022806"/>
    </source>
</evidence>
<dbReference type="HOGENOM" id="CLU_007513_1_0_4"/>
<dbReference type="Gene3D" id="3.40.50.10930">
    <property type="match status" value="1"/>
</dbReference>
<evidence type="ECO:0000256" key="7">
    <source>
        <dbReference type="ARBA" id="ARBA00022840"/>
    </source>
</evidence>
<comment type="subunit">
    <text evidence="10">Heterotrimer of RecB, RecC and RecD. All subunits contribute to DNA-binding.</text>
</comment>
<keyword evidence="4 10" id="KW-0378">Hydrolase</keyword>
<accession>B1XZ24</accession>
<comment type="similarity">
    <text evidence="10">Belongs to the RecC family.</text>
</comment>
<evidence type="ECO:0000256" key="1">
    <source>
        <dbReference type="ARBA" id="ARBA00022722"/>
    </source>
</evidence>
<dbReference type="Pfam" id="PF17946">
    <property type="entry name" value="RecC_C"/>
    <property type="match status" value="1"/>
</dbReference>
<dbReference type="PANTHER" id="PTHR30591">
    <property type="entry name" value="RECBCD ENZYME SUBUNIT RECC"/>
    <property type="match status" value="1"/>
</dbReference>
<keyword evidence="3 10" id="KW-0227">DNA damage</keyword>
<dbReference type="PANTHER" id="PTHR30591:SF1">
    <property type="entry name" value="RECBCD ENZYME SUBUNIT RECC"/>
    <property type="match status" value="1"/>
</dbReference>
<dbReference type="SUPFAM" id="SSF52980">
    <property type="entry name" value="Restriction endonuclease-like"/>
    <property type="match status" value="1"/>
</dbReference>
<dbReference type="Pfam" id="PF04257">
    <property type="entry name" value="Exonuc_V_gamma"/>
    <property type="match status" value="1"/>
</dbReference>
<evidence type="ECO:0000256" key="11">
    <source>
        <dbReference type="SAM" id="MobiDB-lite"/>
    </source>
</evidence>
<keyword evidence="8 10" id="KW-0238">DNA-binding</keyword>
<dbReference type="GO" id="GO:0003677">
    <property type="term" value="F:DNA binding"/>
    <property type="evidence" value="ECO:0007669"/>
    <property type="project" value="UniProtKB-UniRule"/>
</dbReference>
<dbReference type="InterPro" id="IPR011335">
    <property type="entry name" value="Restrct_endonuc-II-like"/>
</dbReference>
<dbReference type="HAMAP" id="MF_01486">
    <property type="entry name" value="RecC"/>
    <property type="match status" value="1"/>
</dbReference>
<dbReference type="GO" id="GO:0003678">
    <property type="term" value="F:DNA helicase activity"/>
    <property type="evidence" value="ECO:0007669"/>
    <property type="project" value="UniProtKB-UniRule"/>
</dbReference>
<feature type="region of interest" description="Disordered" evidence="11">
    <location>
        <begin position="886"/>
        <end position="912"/>
    </location>
</feature>
<keyword evidence="14" id="KW-1185">Reference proteome</keyword>
<feature type="compositionally biased region" description="Acidic residues" evidence="11">
    <location>
        <begin position="1279"/>
        <end position="1294"/>
    </location>
</feature>
<dbReference type="InterPro" id="IPR006697">
    <property type="entry name" value="RecC"/>
</dbReference>
<dbReference type="GO" id="GO:0009338">
    <property type="term" value="C:exodeoxyribonuclease V complex"/>
    <property type="evidence" value="ECO:0007669"/>
    <property type="project" value="InterPro"/>
</dbReference>
<dbReference type="GO" id="GO:0008854">
    <property type="term" value="F:exodeoxyribonuclease V activity"/>
    <property type="evidence" value="ECO:0007669"/>
    <property type="project" value="InterPro"/>
</dbReference>
<evidence type="ECO:0000313" key="13">
    <source>
        <dbReference type="EMBL" id="ACB34043.1"/>
    </source>
</evidence>
<comment type="miscellaneous">
    <text evidence="10">In the RecBCD complex, RecB has a slow 3'-5' helicase, an exonuclease activity and loads RecA onto ssDNA, RecD has a fast 5'-3' helicase activity, while RecC stimulates the ATPase and processivity of the RecB helicase and contributes to recognition of the Chi site.</text>
</comment>
<dbReference type="eggNOG" id="COG1330">
    <property type="taxonomic scope" value="Bacteria"/>
</dbReference>
<evidence type="ECO:0000256" key="6">
    <source>
        <dbReference type="ARBA" id="ARBA00022839"/>
    </source>
</evidence>
<keyword evidence="5 10" id="KW-0347">Helicase</keyword>
<organism evidence="13 14">
    <name type="scientific">Leptothrix cholodnii (strain ATCC 51168 / LMG 8142 / SP-6)</name>
    <name type="common">Leptothrix discophora (strain SP-6)</name>
    <dbReference type="NCBI Taxonomy" id="395495"/>
    <lineage>
        <taxon>Bacteria</taxon>
        <taxon>Pseudomonadati</taxon>
        <taxon>Pseudomonadota</taxon>
        <taxon>Betaproteobacteria</taxon>
        <taxon>Burkholderiales</taxon>
        <taxon>Sphaerotilaceae</taxon>
        <taxon>Leptothrix</taxon>
    </lineage>
</organism>
<evidence type="ECO:0000256" key="8">
    <source>
        <dbReference type="ARBA" id="ARBA00023125"/>
    </source>
</evidence>
<name>B1XZ24_LEPCP</name>
<dbReference type="GO" id="GO:0000724">
    <property type="term" value="P:double-strand break repair via homologous recombination"/>
    <property type="evidence" value="ECO:0007669"/>
    <property type="project" value="UniProtKB-UniRule"/>
</dbReference>
<evidence type="ECO:0000256" key="10">
    <source>
        <dbReference type="HAMAP-Rule" id="MF_01486"/>
    </source>
</evidence>
<dbReference type="InterPro" id="IPR041500">
    <property type="entry name" value="RecC_C"/>
</dbReference>
<dbReference type="NCBIfam" id="TIGR01450">
    <property type="entry name" value="recC"/>
    <property type="match status" value="1"/>
</dbReference>
<keyword evidence="2 10" id="KW-0547">Nucleotide-binding</keyword>
<evidence type="ECO:0000256" key="9">
    <source>
        <dbReference type="ARBA" id="ARBA00023204"/>
    </source>
</evidence>